<evidence type="ECO:0000259" key="2">
    <source>
        <dbReference type="Pfam" id="PF14222"/>
    </source>
</evidence>
<comment type="caution">
    <text evidence="5">The sequence shown here is derived from an EMBL/GenBank/DDBJ whole genome shotgun (WGS) entry which is preliminary data.</text>
</comment>
<dbReference type="GO" id="GO:0005938">
    <property type="term" value="C:cell cortex"/>
    <property type="evidence" value="ECO:0007669"/>
    <property type="project" value="TreeGrafter"/>
</dbReference>
<dbReference type="InterPro" id="IPR039867">
    <property type="entry name" value="Furry/Tao3/Mor2"/>
</dbReference>
<feature type="domain" description="Cell morphogenesis central region" evidence="4">
    <location>
        <begin position="921"/>
        <end position="1309"/>
    </location>
</feature>
<dbReference type="InterPro" id="IPR025614">
    <property type="entry name" value="Cell_morpho_N"/>
</dbReference>
<feature type="region of interest" description="Disordered" evidence="1">
    <location>
        <begin position="2436"/>
        <end position="2493"/>
    </location>
</feature>
<feature type="compositionally biased region" description="Polar residues" evidence="1">
    <location>
        <begin position="140"/>
        <end position="155"/>
    </location>
</feature>
<proteinExistence type="predicted"/>
<feature type="region of interest" description="Disordered" evidence="1">
    <location>
        <begin position="135"/>
        <end position="156"/>
    </location>
</feature>
<dbReference type="InterPro" id="IPR025481">
    <property type="entry name" value="Cell_Morphogen_C"/>
</dbReference>
<dbReference type="Pfam" id="PF14225">
    <property type="entry name" value="MOR2-PAG1_C"/>
    <property type="match status" value="1"/>
</dbReference>
<feature type="region of interest" description="Disordered" evidence="1">
    <location>
        <begin position="1069"/>
        <end position="1088"/>
    </location>
</feature>
<dbReference type="Proteomes" id="UP000285405">
    <property type="component" value="Unassembled WGS sequence"/>
</dbReference>
<sequence length="2493" mass="281930">MTPEVSKMISSPNDLTVDLKIIHAKSVTSRIASDLNSFSAQSSPSCLAIKVSQPDLKTLNGSPRVLSGNRLAESKAHNRQTSIVHGYQHSRNGSIASTSSSPLSPQMIAAAGGDTSLSFLSSSMTVSSDQLLAVGEDRSQSSNTSRHAKQQNGSSGRDFRFYPRLIKEDTSFGSEFAFNALLTSFIALADEKLNQGIFGSSDPEPHIENICGPRIDLAFDHLLIALCHTARQKPKSLIDAIMLWRKSKSDAASEARAQLQQVEQTKISRTIKHRQVPRRNTEPLPSPLENASSGGNISLIAARQNNLVKVERRSTASIYILCRVLTEVLCQSTLAQITPEMEEKLEDIIFGQLMLADIDQLKNSPIKLANWFLFSKLLGAMGEINFKSVGDRFIHYLEKLQSELVLKSLSNREIEGKIELTLGGMKHLRIKVHPEDAWDQSCDFMISMGRFFAKSHGYRLKYACCQALENFLLPVAAKADTELNLPKWSEVLGTIGPRLASMLVKPRHWSVAFPLTATLLCVSPIDSFTTQWLQLVLPLQPKLKDRFARPVCLLVISRLLWTYLYRVSTDPFNVISKKVEEVLKLILPAGRRTYLMTDPSSADPLIQIIRTIGFKHQEFCFRAVIFPLINVDLFNSSREPKIEQFEPEKMVIGIRAFVAIISDLEKGDYGRPLFPQNHPNVSLSDRFQTLPLANVFRSPKDEEDQLSRPILTNILSEVVAGYYTQFCEILGKIALICEGAFGSQTVLDEKSSTPIPKTPLSESLSFARRDDHQGFLENKQAFYELLNSIMQVLPRFRPANMPTSSLITLLCSGTAHIQDNVAESSATSLKYIARQSQAQQVTTSYSRLIFSFDDKYSIMSEGGMLGSGQIEDTLQLYLELLEIWVEEIRLKAKEQVMCAFEDDNDEKRTNLDISGLSSNVDEIEAHALFFLCSQSCRVRALAMKLLQLITEFDTLLGTSCKRLIEVLEKDPGNIFEFNDNDISAKDSSGNKKGKRESNSEHTLIEVCCSGNSHDMTLWLRIFPNLIRVCYEQCPLAVKITREVIGNRILQMYKSIVALSEATRGTQQGSFVRNELNSPRKPSRSSTTPPEVLIEQWKLYLIFNCTTLSDKYCYPGLSSPPTQHIKKGSKPNYAQEKITSARILFKYIVPLLSVESDSIRDSVVESLGSINISIYKILLEELRSVNKFNDDLKALIHHRATSNASKIRRAELLQTEVTHVYQLTAHFLKDPDVHHDEWILNNLITYTKDLKLFLTDGEVQENWEFQKLRRYYCGFMEKLFEGIKLTNDCSRWMTFEMRKSSLNLMEDWCGFSLNENQIRQREDSMRQFIIDQQPNGDSGAITAALEIEKKNLKTAALSAMAVLCGGPLSLTIESRENLLFGIKKALTWINSSLCDENDRMQFIGRKALKNLITHNQDIPSLLEYSILSCSVEKYSKVFESYFEVVAQVLLENPNYLMPTWRILAICLFTLLSNSSEVRSMSIDLLQRLEEKHSQSSKLQYYKINVSDRTEAIYMPVQLEISTMLSKNYPEETLSLHSEFAAFFKYLTECSQRNILALFLPWSQHIKLQIDSTGRITDQSLAFLLNLCEITAETGKSLHNDVEAVWQSLVSGHDDDNLPIIVGFIISLCLDRREQNSVQFSKKIFVYLSTTPAGRQLVRLLLTNITPKAMIPDEESKLEIPTADDLKIPYVAEVDRIFPIDTRSTGLSSGQLSLIFLVDLVISPIQLIADNLPLLLHVIASLWIHYIPAIREHAKELLIHLVREFVIAKINHENFVSQKKDIEAFIESIKQYDSFMSWSDENQRSNTDELRDKIPPGMRQLVSTINEIFRLTYPEIQKDWTKISLTWATSCPIKHFACRSLQVFRCIVTLLDHSMLADILQILSNTISDQDPDVQKFSMEILTTVKCLISKFDNDELLKFPQLFWTICACLETVNEEEFQELLYMLEVFLNKIDLDNNDIRVIISEGRPSKWEGKWEGIQKLIYRGIRSSKSLDITLKMISRITQLPNDDITGDESRLMFATLANFPRLMHAIDRATIDNDNVANATLIANIAESQGHSNISRVLTRFASSQYRISEEFLVQLISAIKESFLPLWDFKGLVFLIGLLKNSLSWFKNMTFRILFAFISEIDMSKPEILSQSPDLILPLIPLLQTEYSRQALELLDRITLITSNPFDTQQNRMNITHLSSETTRKENIITQNLLGKPESTGWALPFTAKHTSITRGNIYTIFCSCLTVENITSEFRLAQEADFHNDDLQNSQMPEILENLLSDEGRGKGNIGELILKLDSLDGFFESCLQSPDSNSTSSGKGPNAGFPDEKYEPEILTDGEQMLPILHKSPNNLPSFEIGLPETSLPKANTMNPGAFYHASINRRSFHSRSATTPSAPISFQGQIRSDISDDEYNEVFSDGDDERHTNNVENSFFLENIIKPLPHSLRSSMRRLTSSRSRDIDRIRDSLRSENFSGSSRRGGGLSQPKSPKVPRVPSAYLQKMMGSG</sequence>
<evidence type="ECO:0000259" key="4">
    <source>
        <dbReference type="Pfam" id="PF14228"/>
    </source>
</evidence>
<dbReference type="Pfam" id="PF14222">
    <property type="entry name" value="MOR2-PAG1_N"/>
    <property type="match status" value="1"/>
</dbReference>
<feature type="domain" description="Cell morphogenesis central region" evidence="4">
    <location>
        <begin position="1702"/>
        <end position="1891"/>
    </location>
</feature>
<feature type="domain" description="Cell morphogenesis protein C-terminal" evidence="3">
    <location>
        <begin position="1919"/>
        <end position="2167"/>
    </location>
</feature>
<feature type="domain" description="Cell morphogenesis protein N-terminal" evidence="2">
    <location>
        <begin position="311"/>
        <end position="885"/>
    </location>
</feature>
<dbReference type="Pfam" id="PF14228">
    <property type="entry name" value="MOR2-PAG1_mid"/>
    <property type="match status" value="3"/>
</dbReference>
<evidence type="ECO:0000259" key="3">
    <source>
        <dbReference type="Pfam" id="PF14225"/>
    </source>
</evidence>
<evidence type="ECO:0000256" key="1">
    <source>
        <dbReference type="SAM" id="MobiDB-lite"/>
    </source>
</evidence>
<dbReference type="OrthoDB" id="6287725at2759"/>
<dbReference type="GO" id="GO:0000902">
    <property type="term" value="P:cell morphogenesis"/>
    <property type="evidence" value="ECO:0007669"/>
    <property type="project" value="InterPro"/>
</dbReference>
<feature type="compositionally biased region" description="Basic and acidic residues" evidence="1">
    <location>
        <begin position="2444"/>
        <end position="2456"/>
    </location>
</feature>
<organism evidence="5 6">
    <name type="scientific">Golovinomyces cichoracearum</name>
    <dbReference type="NCBI Taxonomy" id="62708"/>
    <lineage>
        <taxon>Eukaryota</taxon>
        <taxon>Fungi</taxon>
        <taxon>Dikarya</taxon>
        <taxon>Ascomycota</taxon>
        <taxon>Pezizomycotina</taxon>
        <taxon>Leotiomycetes</taxon>
        <taxon>Erysiphales</taxon>
        <taxon>Erysiphaceae</taxon>
        <taxon>Golovinomyces</taxon>
    </lineage>
</organism>
<dbReference type="EMBL" id="MCBR01022477">
    <property type="protein sequence ID" value="RKF53090.1"/>
    <property type="molecule type" value="Genomic_DNA"/>
</dbReference>
<protein>
    <submittedName>
        <fullName evidence="5">Cell morphogenesis protein PAG1</fullName>
    </submittedName>
</protein>
<name>A0A420H6P4_9PEZI</name>
<dbReference type="InterPro" id="IPR029473">
    <property type="entry name" value="MOR2-PAG1_mid"/>
</dbReference>
<dbReference type="SUPFAM" id="SSF48371">
    <property type="entry name" value="ARM repeat"/>
    <property type="match status" value="2"/>
</dbReference>
<evidence type="ECO:0000313" key="6">
    <source>
        <dbReference type="Proteomes" id="UP000285405"/>
    </source>
</evidence>
<dbReference type="InterPro" id="IPR016024">
    <property type="entry name" value="ARM-type_fold"/>
</dbReference>
<reference evidence="5 6" key="1">
    <citation type="journal article" date="2018" name="BMC Genomics">
        <title>Comparative genome analyses reveal sequence features reflecting distinct modes of host-adaptation between dicot and monocot powdery mildew.</title>
        <authorList>
            <person name="Wu Y."/>
            <person name="Ma X."/>
            <person name="Pan Z."/>
            <person name="Kale S.D."/>
            <person name="Song Y."/>
            <person name="King H."/>
            <person name="Zhang Q."/>
            <person name="Presley C."/>
            <person name="Deng X."/>
            <person name="Wei C.I."/>
            <person name="Xiao S."/>
        </authorList>
    </citation>
    <scope>NUCLEOTIDE SEQUENCE [LARGE SCALE GENOMIC DNA]</scope>
    <source>
        <strain evidence="5">UCSC1</strain>
    </source>
</reference>
<feature type="domain" description="Cell morphogenesis central region" evidence="4">
    <location>
        <begin position="1402"/>
        <end position="1669"/>
    </location>
</feature>
<feature type="region of interest" description="Disordered" evidence="1">
    <location>
        <begin position="2297"/>
        <end position="2318"/>
    </location>
</feature>
<evidence type="ECO:0000313" key="5">
    <source>
        <dbReference type="EMBL" id="RKF53090.1"/>
    </source>
</evidence>
<feature type="compositionally biased region" description="Polar residues" evidence="1">
    <location>
        <begin position="2297"/>
        <end position="2307"/>
    </location>
</feature>
<dbReference type="GO" id="GO:0030427">
    <property type="term" value="C:site of polarized growth"/>
    <property type="evidence" value="ECO:0007669"/>
    <property type="project" value="TreeGrafter"/>
</dbReference>
<dbReference type="PANTHER" id="PTHR12295">
    <property type="entry name" value="FURRY-RELATED"/>
    <property type="match status" value="1"/>
</dbReference>
<gene>
    <name evidence="5" type="ORF">GcC1_224001</name>
</gene>
<dbReference type="PANTHER" id="PTHR12295:SF30">
    <property type="entry name" value="PROTEIN FURRY"/>
    <property type="match status" value="1"/>
</dbReference>
<accession>A0A420H6P4</accession>